<evidence type="ECO:0000259" key="9">
    <source>
        <dbReference type="Pfam" id="PF12704"/>
    </source>
</evidence>
<dbReference type="EMBL" id="VYXP01000003">
    <property type="protein sequence ID" value="KAA9132509.1"/>
    <property type="molecule type" value="Genomic_DNA"/>
</dbReference>
<evidence type="ECO:0000313" key="11">
    <source>
        <dbReference type="Proteomes" id="UP000325372"/>
    </source>
</evidence>
<reference evidence="10 11" key="1">
    <citation type="submission" date="2019-09" db="EMBL/GenBank/DDBJ databases">
        <title>Wenzhouxiangella sp. Genome sequencing and assembly.</title>
        <authorList>
            <person name="Zhang R."/>
        </authorList>
    </citation>
    <scope>NUCLEOTIDE SEQUENCE [LARGE SCALE GENOMIC DNA]</scope>
    <source>
        <strain evidence="10 11">W260</strain>
    </source>
</reference>
<keyword evidence="4 7" id="KW-1133">Transmembrane helix</keyword>
<keyword evidence="5 7" id="KW-0472">Membrane</keyword>
<feature type="transmembrane region" description="Helical" evidence="7">
    <location>
        <begin position="287"/>
        <end position="312"/>
    </location>
</feature>
<keyword evidence="2" id="KW-1003">Cell membrane</keyword>
<comment type="caution">
    <text evidence="10">The sequence shown here is derived from an EMBL/GenBank/DDBJ whole genome shotgun (WGS) entry which is preliminary data.</text>
</comment>
<evidence type="ECO:0000256" key="2">
    <source>
        <dbReference type="ARBA" id="ARBA00022475"/>
    </source>
</evidence>
<name>A0A5N0TGV7_9GAMM</name>
<dbReference type="PANTHER" id="PTHR30572">
    <property type="entry name" value="MEMBRANE COMPONENT OF TRANSPORTER-RELATED"/>
    <property type="match status" value="1"/>
</dbReference>
<dbReference type="InterPro" id="IPR003838">
    <property type="entry name" value="ABC3_permease_C"/>
</dbReference>
<sequence length="413" mass="45016">MPGLMFMLLESLRSALDSIRAHGFRSVLTSLGIIIGVMSVIAVVSIVQGLSHTVNQQFEGLGSNTLTVRSYTPFRKALQGQIAKLRHEDMEIIEQRVDGISHVTPILFTQSGSQGQVSYRSQDTFSQVFGVGPAYLEVNGVYPESGRGFARDDDLRRRLVCLLGQDVVEELEMPEDPVGAYFRVNSEWCKVIGVMERRGELLGFSQDNYVLMPYGTARRIQGTTRDLDIQVQLQVNDLEQMDEITARIRRLLRDAHGLKKGDDDDFRVQTSEQLTESFNQIISTITAAVGGIVGVSLLVGGIGIMNIMLVSVTERTREIGILKALGATRRDIMLQFLIEAVLLCLVGGVIGIALGYGIGAFASAMLPGFPPAHVPAWAIALSFGFSAGVGIIFGIIPAAKASQLDPIDALRYE</sequence>
<keyword evidence="3 7" id="KW-0812">Transmembrane</keyword>
<dbReference type="Proteomes" id="UP000325372">
    <property type="component" value="Unassembled WGS sequence"/>
</dbReference>
<feature type="transmembrane region" description="Helical" evidence="7">
    <location>
        <begin position="376"/>
        <end position="396"/>
    </location>
</feature>
<dbReference type="InterPro" id="IPR025857">
    <property type="entry name" value="MacB_PCD"/>
</dbReference>
<dbReference type="GO" id="GO:0022857">
    <property type="term" value="F:transmembrane transporter activity"/>
    <property type="evidence" value="ECO:0007669"/>
    <property type="project" value="TreeGrafter"/>
</dbReference>
<feature type="domain" description="MacB-like periplasmic core" evidence="9">
    <location>
        <begin position="26"/>
        <end position="250"/>
    </location>
</feature>
<accession>A0A5N0TGV7</accession>
<evidence type="ECO:0000313" key="10">
    <source>
        <dbReference type="EMBL" id="KAA9132509.1"/>
    </source>
</evidence>
<organism evidence="10 11">
    <name type="scientific">Marinihelvus fidelis</name>
    <dbReference type="NCBI Taxonomy" id="2613842"/>
    <lineage>
        <taxon>Bacteria</taxon>
        <taxon>Pseudomonadati</taxon>
        <taxon>Pseudomonadota</taxon>
        <taxon>Gammaproteobacteria</taxon>
        <taxon>Chromatiales</taxon>
        <taxon>Wenzhouxiangellaceae</taxon>
        <taxon>Marinihelvus</taxon>
    </lineage>
</organism>
<dbReference type="Pfam" id="PF02687">
    <property type="entry name" value="FtsX"/>
    <property type="match status" value="1"/>
</dbReference>
<dbReference type="InterPro" id="IPR050250">
    <property type="entry name" value="Macrolide_Exporter_MacB"/>
</dbReference>
<dbReference type="Pfam" id="PF12704">
    <property type="entry name" value="MacB_PCD"/>
    <property type="match status" value="1"/>
</dbReference>
<feature type="transmembrane region" description="Helical" evidence="7">
    <location>
        <begin position="332"/>
        <end position="356"/>
    </location>
</feature>
<proteinExistence type="inferred from homology"/>
<gene>
    <name evidence="10" type="ORF">F3N42_04595</name>
</gene>
<evidence type="ECO:0000256" key="1">
    <source>
        <dbReference type="ARBA" id="ARBA00004651"/>
    </source>
</evidence>
<feature type="domain" description="ABC3 transporter permease C-terminal" evidence="8">
    <location>
        <begin position="292"/>
        <end position="406"/>
    </location>
</feature>
<comment type="similarity">
    <text evidence="6">Belongs to the ABC-4 integral membrane protein family.</text>
</comment>
<dbReference type="GO" id="GO:0005886">
    <property type="term" value="C:plasma membrane"/>
    <property type="evidence" value="ECO:0007669"/>
    <property type="project" value="UniProtKB-SubCell"/>
</dbReference>
<evidence type="ECO:0000256" key="7">
    <source>
        <dbReference type="SAM" id="Phobius"/>
    </source>
</evidence>
<evidence type="ECO:0000256" key="4">
    <source>
        <dbReference type="ARBA" id="ARBA00022989"/>
    </source>
</evidence>
<evidence type="ECO:0000259" key="8">
    <source>
        <dbReference type="Pfam" id="PF02687"/>
    </source>
</evidence>
<evidence type="ECO:0000256" key="5">
    <source>
        <dbReference type="ARBA" id="ARBA00023136"/>
    </source>
</evidence>
<comment type="subcellular location">
    <subcellularLocation>
        <location evidence="1">Cell membrane</location>
        <topology evidence="1">Multi-pass membrane protein</topology>
    </subcellularLocation>
</comment>
<dbReference type="AlphaFoldDB" id="A0A5N0TGV7"/>
<dbReference type="PANTHER" id="PTHR30572:SF4">
    <property type="entry name" value="ABC TRANSPORTER PERMEASE YTRF"/>
    <property type="match status" value="1"/>
</dbReference>
<evidence type="ECO:0000256" key="6">
    <source>
        <dbReference type="ARBA" id="ARBA00038076"/>
    </source>
</evidence>
<protein>
    <submittedName>
        <fullName evidence="10">FtsX-like permease family protein</fullName>
    </submittedName>
</protein>
<keyword evidence="11" id="KW-1185">Reference proteome</keyword>
<evidence type="ECO:0000256" key="3">
    <source>
        <dbReference type="ARBA" id="ARBA00022692"/>
    </source>
</evidence>